<dbReference type="Proteomes" id="UP000235371">
    <property type="component" value="Unassembled WGS sequence"/>
</dbReference>
<proteinExistence type="predicted"/>
<gene>
    <name evidence="1" type="ORF">K444DRAFT_611193</name>
</gene>
<dbReference type="RefSeq" id="XP_024738882.1">
    <property type="nucleotide sequence ID" value="XM_024879899.1"/>
</dbReference>
<evidence type="ECO:0000313" key="2">
    <source>
        <dbReference type="Proteomes" id="UP000235371"/>
    </source>
</evidence>
<accession>A0A2J6TG94</accession>
<dbReference type="InParanoid" id="A0A2J6TG94"/>
<reference evidence="1 2" key="1">
    <citation type="submission" date="2016-04" db="EMBL/GenBank/DDBJ databases">
        <title>A degradative enzymes factory behind the ericoid mycorrhizal symbiosis.</title>
        <authorList>
            <consortium name="DOE Joint Genome Institute"/>
            <person name="Martino E."/>
            <person name="Morin E."/>
            <person name="Grelet G."/>
            <person name="Kuo A."/>
            <person name="Kohler A."/>
            <person name="Daghino S."/>
            <person name="Barry K."/>
            <person name="Choi C."/>
            <person name="Cichocki N."/>
            <person name="Clum A."/>
            <person name="Copeland A."/>
            <person name="Hainaut M."/>
            <person name="Haridas S."/>
            <person name="Labutti K."/>
            <person name="Lindquist E."/>
            <person name="Lipzen A."/>
            <person name="Khouja H.-R."/>
            <person name="Murat C."/>
            <person name="Ohm R."/>
            <person name="Olson A."/>
            <person name="Spatafora J."/>
            <person name="Veneault-Fourrey C."/>
            <person name="Henrissat B."/>
            <person name="Grigoriev I."/>
            <person name="Martin F."/>
            <person name="Perotto S."/>
        </authorList>
    </citation>
    <scope>NUCLEOTIDE SEQUENCE [LARGE SCALE GENOMIC DNA]</scope>
    <source>
        <strain evidence="1 2">E</strain>
    </source>
</reference>
<evidence type="ECO:0000313" key="1">
    <source>
        <dbReference type="EMBL" id="PMD61978.1"/>
    </source>
</evidence>
<dbReference type="EMBL" id="KZ613785">
    <property type="protein sequence ID" value="PMD61978.1"/>
    <property type="molecule type" value="Genomic_DNA"/>
</dbReference>
<keyword evidence="2" id="KW-1185">Reference proteome</keyword>
<name>A0A2J6TG94_9HELO</name>
<dbReference type="GeneID" id="36587976"/>
<dbReference type="AlphaFoldDB" id="A0A2J6TG94"/>
<sequence>MRVQTVPLLTTVSPRGGTCSAPVRGVPYEPAAHALRPWYYTASRGQRRVCEAEIERVVAGGGPSGVLLGGKGARGR</sequence>
<protein>
    <submittedName>
        <fullName evidence="1">Uncharacterized protein</fullName>
    </submittedName>
</protein>
<organism evidence="1 2">
    <name type="scientific">Hyaloscypha bicolor E</name>
    <dbReference type="NCBI Taxonomy" id="1095630"/>
    <lineage>
        <taxon>Eukaryota</taxon>
        <taxon>Fungi</taxon>
        <taxon>Dikarya</taxon>
        <taxon>Ascomycota</taxon>
        <taxon>Pezizomycotina</taxon>
        <taxon>Leotiomycetes</taxon>
        <taxon>Helotiales</taxon>
        <taxon>Hyaloscyphaceae</taxon>
        <taxon>Hyaloscypha</taxon>
        <taxon>Hyaloscypha bicolor</taxon>
    </lineage>
</organism>